<feature type="transmembrane region" description="Helical" evidence="1">
    <location>
        <begin position="77"/>
        <end position="99"/>
    </location>
</feature>
<accession>A0ABP8U1K4</accession>
<evidence type="ECO:0000256" key="1">
    <source>
        <dbReference type="SAM" id="Phobius"/>
    </source>
</evidence>
<keyword evidence="1" id="KW-0812">Transmembrane</keyword>
<comment type="caution">
    <text evidence="2">The sequence shown here is derived from an EMBL/GenBank/DDBJ whole genome shotgun (WGS) entry which is preliminary data.</text>
</comment>
<organism evidence="2 3">
    <name type="scientific">Actinoallomurus vinaceus</name>
    <dbReference type="NCBI Taxonomy" id="1080074"/>
    <lineage>
        <taxon>Bacteria</taxon>
        <taxon>Bacillati</taxon>
        <taxon>Actinomycetota</taxon>
        <taxon>Actinomycetes</taxon>
        <taxon>Streptosporangiales</taxon>
        <taxon>Thermomonosporaceae</taxon>
        <taxon>Actinoallomurus</taxon>
    </lineage>
</organism>
<feature type="transmembrane region" description="Helical" evidence="1">
    <location>
        <begin position="45"/>
        <end position="65"/>
    </location>
</feature>
<sequence>MNRPVAPAPTPHPVLRTAARIGWLALALFFTAFAVLEVVNHGVLALAAAVLFAIAPDLTMLIGASEGGHGRLSPRAVPYYNAAHRFWVPFALVVAYSFGPVNWPPLFAAGLGWLAHIAYDRAFGYGLRDRDGRRRG</sequence>
<evidence type="ECO:0000313" key="3">
    <source>
        <dbReference type="Proteomes" id="UP001501442"/>
    </source>
</evidence>
<keyword evidence="1" id="KW-1133">Transmembrane helix</keyword>
<reference evidence="3" key="1">
    <citation type="journal article" date="2019" name="Int. J. Syst. Evol. Microbiol.">
        <title>The Global Catalogue of Microorganisms (GCM) 10K type strain sequencing project: providing services to taxonomists for standard genome sequencing and annotation.</title>
        <authorList>
            <consortium name="The Broad Institute Genomics Platform"/>
            <consortium name="The Broad Institute Genome Sequencing Center for Infectious Disease"/>
            <person name="Wu L."/>
            <person name="Ma J."/>
        </authorList>
    </citation>
    <scope>NUCLEOTIDE SEQUENCE [LARGE SCALE GENOMIC DNA]</scope>
    <source>
        <strain evidence="3">JCM 17939</strain>
    </source>
</reference>
<gene>
    <name evidence="2" type="ORF">GCM10023196_001690</name>
</gene>
<protein>
    <submittedName>
        <fullName evidence="2">DUF4260 family protein</fullName>
    </submittedName>
</protein>
<evidence type="ECO:0000313" key="2">
    <source>
        <dbReference type="EMBL" id="GAA4619882.1"/>
    </source>
</evidence>
<dbReference type="InterPro" id="IPR025356">
    <property type="entry name" value="DUF4260"/>
</dbReference>
<dbReference type="RefSeq" id="WP_345428288.1">
    <property type="nucleotide sequence ID" value="NZ_BAABHK010000001.1"/>
</dbReference>
<proteinExistence type="predicted"/>
<dbReference type="Proteomes" id="UP001501442">
    <property type="component" value="Unassembled WGS sequence"/>
</dbReference>
<keyword evidence="3" id="KW-1185">Reference proteome</keyword>
<dbReference type="EMBL" id="BAABHK010000001">
    <property type="protein sequence ID" value="GAA4619882.1"/>
    <property type="molecule type" value="Genomic_DNA"/>
</dbReference>
<feature type="transmembrane region" description="Helical" evidence="1">
    <location>
        <begin position="21"/>
        <end position="39"/>
    </location>
</feature>
<keyword evidence="1" id="KW-0472">Membrane</keyword>
<name>A0ABP8U1K4_9ACTN</name>
<dbReference type="Pfam" id="PF14079">
    <property type="entry name" value="DUF4260"/>
    <property type="match status" value="1"/>
</dbReference>